<keyword evidence="2" id="KW-0472">Membrane</keyword>
<comment type="caution">
    <text evidence="4">The sequence shown here is derived from an EMBL/GenBank/DDBJ whole genome shotgun (WGS) entry which is preliminary data.</text>
</comment>
<feature type="domain" description="Cell envelope-related transcriptional attenuator" evidence="3">
    <location>
        <begin position="80"/>
        <end position="226"/>
    </location>
</feature>
<dbReference type="Gene3D" id="3.40.630.190">
    <property type="entry name" value="LCP protein"/>
    <property type="match status" value="1"/>
</dbReference>
<feature type="transmembrane region" description="Helical" evidence="2">
    <location>
        <begin position="9"/>
        <end position="30"/>
    </location>
</feature>
<evidence type="ECO:0000259" key="3">
    <source>
        <dbReference type="Pfam" id="PF03816"/>
    </source>
</evidence>
<keyword evidence="5" id="KW-1185">Reference proteome</keyword>
<dbReference type="InterPro" id="IPR050922">
    <property type="entry name" value="LytR/CpsA/Psr_CW_biosynth"/>
</dbReference>
<keyword evidence="2" id="KW-1133">Transmembrane helix</keyword>
<evidence type="ECO:0000313" key="5">
    <source>
        <dbReference type="Proteomes" id="UP000549765"/>
    </source>
</evidence>
<dbReference type="PANTHER" id="PTHR33392:SF6">
    <property type="entry name" value="POLYISOPRENYL-TEICHOIC ACID--PEPTIDOGLYCAN TEICHOIC ACID TRANSFERASE TAGU"/>
    <property type="match status" value="1"/>
</dbReference>
<name>A0A7X6N6J5_9LACO</name>
<dbReference type="InterPro" id="IPR004474">
    <property type="entry name" value="LytR_CpsA_psr"/>
</dbReference>
<sequence>MKKYRAWKIISMVVVVILLVVGGIFAYTYIRTQNLINDSYKAAHNKELRNPNSQITNNKPISVLLLGTDTGAFNRTERGRTDTMILATINPRSEQTTLLSIPRDTRTSVPGFPNLGQIKINAAYAYGSTGTAMNTVQKLVDNPVDYYVLINMGGLEKLIDQVDGVDVKSPLTFDFAGYQFEKGEEYHMDGKKALEFSRMRHEDPQGDYGRQTRQRLVITALIKKIAQPSTLANTALLEELNKNVQTDLKFNQLRDLALRYRGASKKIVSDHVQGRGQMIDGQAFEVVSPDERERVIKVVKDSLH</sequence>
<dbReference type="Proteomes" id="UP000549765">
    <property type="component" value="Unassembled WGS sequence"/>
</dbReference>
<organism evidence="4 5">
    <name type="scientific">Periweissella fabalis</name>
    <dbReference type="NCBI Taxonomy" id="1070421"/>
    <lineage>
        <taxon>Bacteria</taxon>
        <taxon>Bacillati</taxon>
        <taxon>Bacillota</taxon>
        <taxon>Bacilli</taxon>
        <taxon>Lactobacillales</taxon>
        <taxon>Lactobacillaceae</taxon>
        <taxon>Periweissella</taxon>
    </lineage>
</organism>
<keyword evidence="2" id="KW-0812">Transmembrane</keyword>
<dbReference type="NCBIfam" id="TIGR00350">
    <property type="entry name" value="lytR_cpsA_psr"/>
    <property type="match status" value="1"/>
</dbReference>
<evidence type="ECO:0000256" key="2">
    <source>
        <dbReference type="SAM" id="Phobius"/>
    </source>
</evidence>
<protein>
    <submittedName>
        <fullName evidence="4">LytR family transcriptional regulator</fullName>
    </submittedName>
</protein>
<evidence type="ECO:0000313" key="4">
    <source>
        <dbReference type="EMBL" id="NKZ24925.1"/>
    </source>
</evidence>
<evidence type="ECO:0000256" key="1">
    <source>
        <dbReference type="ARBA" id="ARBA00006068"/>
    </source>
</evidence>
<dbReference type="Pfam" id="PF03816">
    <property type="entry name" value="LytR_cpsA_psr"/>
    <property type="match status" value="1"/>
</dbReference>
<dbReference type="RefSeq" id="WP_168722718.1">
    <property type="nucleotide sequence ID" value="NZ_JAAXPN010000011.1"/>
</dbReference>
<dbReference type="AlphaFoldDB" id="A0A7X6N6J5"/>
<reference evidence="4 5" key="1">
    <citation type="submission" date="2020-04" db="EMBL/GenBank/DDBJ databases">
        <title>MicrobeNet Type strains.</title>
        <authorList>
            <person name="Nicholson A.C."/>
        </authorList>
    </citation>
    <scope>NUCLEOTIDE SEQUENCE [LARGE SCALE GENOMIC DNA]</scope>
    <source>
        <strain evidence="4 5">CCUG 61472</strain>
    </source>
</reference>
<dbReference type="PANTHER" id="PTHR33392">
    <property type="entry name" value="POLYISOPRENYL-TEICHOIC ACID--PEPTIDOGLYCAN TEICHOIC ACID TRANSFERASE TAGU"/>
    <property type="match status" value="1"/>
</dbReference>
<gene>
    <name evidence="4" type="ORF">HF964_09010</name>
</gene>
<dbReference type="EMBL" id="JAAXPN010000011">
    <property type="protein sequence ID" value="NKZ24925.1"/>
    <property type="molecule type" value="Genomic_DNA"/>
</dbReference>
<accession>A0A7X6N6J5</accession>
<proteinExistence type="inferred from homology"/>
<comment type="similarity">
    <text evidence="1">Belongs to the LytR/CpsA/Psr (LCP) family.</text>
</comment>